<proteinExistence type="predicted"/>
<dbReference type="EMBL" id="VEPZ02000616">
    <property type="protein sequence ID" value="KAE8721575.1"/>
    <property type="molecule type" value="Genomic_DNA"/>
</dbReference>
<dbReference type="Proteomes" id="UP000436088">
    <property type="component" value="Unassembled WGS sequence"/>
</dbReference>
<dbReference type="Gene3D" id="3.40.50.360">
    <property type="match status" value="1"/>
</dbReference>
<dbReference type="PANTHER" id="PTHR30543:SF21">
    <property type="entry name" value="NAD(P)H-DEPENDENT FMN REDUCTASE LOT6"/>
    <property type="match status" value="1"/>
</dbReference>
<dbReference type="GO" id="GO:0005829">
    <property type="term" value="C:cytosol"/>
    <property type="evidence" value="ECO:0007669"/>
    <property type="project" value="TreeGrafter"/>
</dbReference>
<dbReference type="AlphaFoldDB" id="A0A6A3BY66"/>
<dbReference type="InterPro" id="IPR029039">
    <property type="entry name" value="Flavoprotein-like_sf"/>
</dbReference>
<evidence type="ECO:0000256" key="2">
    <source>
        <dbReference type="ARBA" id="ARBA00047678"/>
    </source>
</evidence>
<organism evidence="5 6">
    <name type="scientific">Hibiscus syriacus</name>
    <name type="common">Rose of Sharon</name>
    <dbReference type="NCBI Taxonomy" id="106335"/>
    <lineage>
        <taxon>Eukaryota</taxon>
        <taxon>Viridiplantae</taxon>
        <taxon>Streptophyta</taxon>
        <taxon>Embryophyta</taxon>
        <taxon>Tracheophyta</taxon>
        <taxon>Spermatophyta</taxon>
        <taxon>Magnoliopsida</taxon>
        <taxon>eudicotyledons</taxon>
        <taxon>Gunneridae</taxon>
        <taxon>Pentapetalae</taxon>
        <taxon>rosids</taxon>
        <taxon>malvids</taxon>
        <taxon>Malvales</taxon>
        <taxon>Malvaceae</taxon>
        <taxon>Malvoideae</taxon>
        <taxon>Hibiscus</taxon>
    </lineage>
</organism>
<evidence type="ECO:0000313" key="6">
    <source>
        <dbReference type="Proteomes" id="UP000436088"/>
    </source>
</evidence>
<dbReference type="InterPro" id="IPR005025">
    <property type="entry name" value="FMN_Rdtase-like_dom"/>
</dbReference>
<accession>A0A6A3BY66</accession>
<dbReference type="GO" id="GO:0003955">
    <property type="term" value="F:NAD(P)H dehydrogenase (quinone) activity"/>
    <property type="evidence" value="ECO:0007669"/>
    <property type="project" value="UniProtKB-EC"/>
</dbReference>
<comment type="caution">
    <text evidence="5">The sequence shown here is derived from an EMBL/GenBank/DDBJ whole genome shotgun (WGS) entry which is preliminary data.</text>
</comment>
<comment type="catalytic activity">
    <reaction evidence="3">
        <text>a quinone + NADPH + H(+) = a quinol + NADP(+)</text>
        <dbReference type="Rhea" id="RHEA:46164"/>
        <dbReference type="ChEBI" id="CHEBI:15378"/>
        <dbReference type="ChEBI" id="CHEBI:24646"/>
        <dbReference type="ChEBI" id="CHEBI:57783"/>
        <dbReference type="ChEBI" id="CHEBI:58349"/>
        <dbReference type="ChEBI" id="CHEBI:132124"/>
        <dbReference type="EC" id="1.6.5.2"/>
    </reaction>
</comment>
<name>A0A6A3BY66_HIBSY</name>
<dbReference type="PANTHER" id="PTHR30543">
    <property type="entry name" value="CHROMATE REDUCTASE"/>
    <property type="match status" value="1"/>
</dbReference>
<dbReference type="EC" id="1.6.5.2" evidence="1"/>
<evidence type="ECO:0000256" key="3">
    <source>
        <dbReference type="ARBA" id="ARBA00048983"/>
    </source>
</evidence>
<evidence type="ECO:0000256" key="1">
    <source>
        <dbReference type="ARBA" id="ARBA00012648"/>
    </source>
</evidence>
<comment type="catalytic activity">
    <reaction evidence="2">
        <text>a quinone + NADH + H(+) = a quinol + NAD(+)</text>
        <dbReference type="Rhea" id="RHEA:46160"/>
        <dbReference type="ChEBI" id="CHEBI:15378"/>
        <dbReference type="ChEBI" id="CHEBI:24646"/>
        <dbReference type="ChEBI" id="CHEBI:57540"/>
        <dbReference type="ChEBI" id="CHEBI:57945"/>
        <dbReference type="ChEBI" id="CHEBI:132124"/>
        <dbReference type="EC" id="1.6.5.2"/>
    </reaction>
</comment>
<dbReference type="SUPFAM" id="SSF52218">
    <property type="entry name" value="Flavoproteins"/>
    <property type="match status" value="1"/>
</dbReference>
<evidence type="ECO:0000259" key="4">
    <source>
        <dbReference type="Pfam" id="PF03358"/>
    </source>
</evidence>
<reference evidence="5" key="1">
    <citation type="submission" date="2019-09" db="EMBL/GenBank/DDBJ databases">
        <title>Draft genome information of white flower Hibiscus syriacus.</title>
        <authorList>
            <person name="Kim Y.-M."/>
        </authorList>
    </citation>
    <scope>NUCLEOTIDE SEQUENCE [LARGE SCALE GENOMIC DNA]</scope>
    <source>
        <strain evidence="5">YM2019G1</strain>
    </source>
</reference>
<evidence type="ECO:0000313" key="5">
    <source>
        <dbReference type="EMBL" id="KAE8721575.1"/>
    </source>
</evidence>
<keyword evidence="6" id="KW-1185">Reference proteome</keyword>
<feature type="domain" description="NADPH-dependent FMN reductase-like" evidence="4">
    <location>
        <begin position="108"/>
        <end position="158"/>
    </location>
</feature>
<dbReference type="GO" id="GO:0010181">
    <property type="term" value="F:FMN binding"/>
    <property type="evidence" value="ECO:0007669"/>
    <property type="project" value="TreeGrafter"/>
</dbReference>
<sequence length="163" mass="18188">MESMAAVKPVIKVAAFVAMEITKQEIDGIEIDFVEISSLPMLNLISRLMASIRRLLRLSGRGFWPLIASSLLPQSTTTLLLFKTISHCKLKECYLNELGTFSCVRMQWTGLLDHQSWADKAAAIVTVAGSLGGARAQYHYRQIGVRLDLHFINKEFFLNASVS</sequence>
<protein>
    <recommendedName>
        <fullName evidence="1">NAD(P)H dehydrogenase (quinone)</fullName>
        <ecNumber evidence="1">1.6.5.2</ecNumber>
    </recommendedName>
</protein>
<dbReference type="InterPro" id="IPR050712">
    <property type="entry name" value="NAD(P)H-dep_reductase"/>
</dbReference>
<gene>
    <name evidence="5" type="ORF">F3Y22_tig00015498pilonHSYRG00072</name>
</gene>
<dbReference type="Pfam" id="PF03358">
    <property type="entry name" value="FMN_red"/>
    <property type="match status" value="1"/>
</dbReference>